<proteinExistence type="predicted"/>
<dbReference type="OrthoDB" id="6264291at2"/>
<dbReference type="AlphaFoldDB" id="A0A316G0S8"/>
<accession>A0A316G0S8</accession>
<evidence type="ECO:0000313" key="1">
    <source>
        <dbReference type="EMBL" id="PWK54262.1"/>
    </source>
</evidence>
<dbReference type="RefSeq" id="WP_109761387.1">
    <property type="nucleotide sequence ID" value="NZ_QGGU01000001.1"/>
</dbReference>
<name>A0A316G0S8_9GAMM</name>
<protein>
    <submittedName>
        <fullName evidence="1">Uncharacterized protein</fullName>
    </submittedName>
</protein>
<reference evidence="1 2" key="1">
    <citation type="submission" date="2018-05" db="EMBL/GenBank/DDBJ databases">
        <title>Genomic Encyclopedia of Type Strains, Phase IV (KMG-IV): sequencing the most valuable type-strain genomes for metagenomic binning, comparative biology and taxonomic classification.</title>
        <authorList>
            <person name="Goeker M."/>
        </authorList>
    </citation>
    <scope>NUCLEOTIDE SEQUENCE [LARGE SCALE GENOMIC DNA]</scope>
    <source>
        <strain evidence="1 2">DSM 25350</strain>
    </source>
</reference>
<organism evidence="1 2">
    <name type="scientific">Pleionea mediterranea</name>
    <dbReference type="NCBI Taxonomy" id="523701"/>
    <lineage>
        <taxon>Bacteria</taxon>
        <taxon>Pseudomonadati</taxon>
        <taxon>Pseudomonadota</taxon>
        <taxon>Gammaproteobacteria</taxon>
        <taxon>Oceanospirillales</taxon>
        <taxon>Pleioneaceae</taxon>
        <taxon>Pleionea</taxon>
    </lineage>
</organism>
<dbReference type="EMBL" id="QGGU01000001">
    <property type="protein sequence ID" value="PWK54262.1"/>
    <property type="molecule type" value="Genomic_DNA"/>
</dbReference>
<dbReference type="Proteomes" id="UP000245790">
    <property type="component" value="Unassembled WGS sequence"/>
</dbReference>
<keyword evidence="2" id="KW-1185">Reference proteome</keyword>
<sequence>MALLKHSLAIALSVTSLSILSHEQAMEKGWCAAGTISILGNFSLNKPLLEKFKGEENAVCNQLRSCGQFDDDDYTISTRAATSLCHSFSEAELEYRTTGDHQTVRAIIHSPVTAKNSEDSHHELYSIDQGIEFSCGICRIETEQRRSNATATRSSQ</sequence>
<comment type="caution">
    <text evidence="1">The sequence shown here is derived from an EMBL/GenBank/DDBJ whole genome shotgun (WGS) entry which is preliminary data.</text>
</comment>
<evidence type="ECO:0000313" key="2">
    <source>
        <dbReference type="Proteomes" id="UP000245790"/>
    </source>
</evidence>
<gene>
    <name evidence="1" type="ORF">C8D97_101110</name>
</gene>